<feature type="transmembrane region" description="Helical" evidence="1">
    <location>
        <begin position="198"/>
        <end position="218"/>
    </location>
</feature>
<accession>A0A1X0WEX7</accession>
<keyword evidence="4" id="KW-1185">Reference proteome</keyword>
<feature type="transmembrane region" description="Helical" evidence="1">
    <location>
        <begin position="224"/>
        <end position="243"/>
    </location>
</feature>
<keyword evidence="1" id="KW-0472">Membrane</keyword>
<sequence length="273" mass="30182">MWCILAGSLAALPFQRRLALLLGTIALGWACLEGVVDLRGVVALGIILLIARVKMHATGRSRVLTAGGEILLVIAALALLVHQIPGFYNPRILDDVQAGTHSAPFTLYFNFDKALMPFVLLAALPTLLFTRSDYHPKCWQWLLLILSMPVLLMVAMLLGALKIELHFPSWLGSFMLANLFFVSFAEEVLFRGYLQQRLAGWLGNLPALFIAALIFGLAHIGGGLLLVVFASMAGLIYGLAWMWSGRLWVSTLCHFALNMCHLLVFTYPIYWQG</sequence>
<dbReference type="InterPro" id="IPR003675">
    <property type="entry name" value="Rce1/LyrA-like_dom"/>
</dbReference>
<dbReference type="GO" id="GO:0080120">
    <property type="term" value="P:CAAX-box protein maturation"/>
    <property type="evidence" value="ECO:0007669"/>
    <property type="project" value="UniProtKB-ARBA"/>
</dbReference>
<evidence type="ECO:0000256" key="1">
    <source>
        <dbReference type="SAM" id="Phobius"/>
    </source>
</evidence>
<evidence type="ECO:0000313" key="3">
    <source>
        <dbReference type="EMBL" id="ORJ25337.1"/>
    </source>
</evidence>
<feature type="domain" description="CAAX prenyl protease 2/Lysostaphin resistance protein A-like" evidence="2">
    <location>
        <begin position="170"/>
        <end position="259"/>
    </location>
</feature>
<evidence type="ECO:0000313" key="4">
    <source>
        <dbReference type="Proteomes" id="UP000192536"/>
    </source>
</evidence>
<evidence type="ECO:0000259" key="2">
    <source>
        <dbReference type="Pfam" id="PF02517"/>
    </source>
</evidence>
<keyword evidence="1" id="KW-0812">Transmembrane</keyword>
<organism evidence="3 4">
    <name type="scientific">Rouxiella badensis</name>
    <dbReference type="NCBI Taxonomy" id="1646377"/>
    <lineage>
        <taxon>Bacteria</taxon>
        <taxon>Pseudomonadati</taxon>
        <taxon>Pseudomonadota</taxon>
        <taxon>Gammaproteobacteria</taxon>
        <taxon>Enterobacterales</taxon>
        <taxon>Yersiniaceae</taxon>
        <taxon>Rouxiella</taxon>
    </lineage>
</organism>
<comment type="caution">
    <text evidence="3">The sequence shown here is derived from an EMBL/GenBank/DDBJ whole genome shotgun (WGS) entry which is preliminary data.</text>
</comment>
<gene>
    <name evidence="3" type="ORF">BS640_11910</name>
</gene>
<dbReference type="GO" id="GO:0004175">
    <property type="term" value="F:endopeptidase activity"/>
    <property type="evidence" value="ECO:0007669"/>
    <property type="project" value="UniProtKB-ARBA"/>
</dbReference>
<feature type="transmembrane region" description="Helical" evidence="1">
    <location>
        <begin position="63"/>
        <end position="85"/>
    </location>
</feature>
<dbReference type="EMBL" id="MRWE01000017">
    <property type="protein sequence ID" value="ORJ25337.1"/>
    <property type="molecule type" value="Genomic_DNA"/>
</dbReference>
<dbReference type="PANTHER" id="PTHR43592:SF15">
    <property type="entry name" value="CAAX AMINO TERMINAL PROTEASE FAMILY PROTEIN"/>
    <property type="match status" value="1"/>
</dbReference>
<dbReference type="RefSeq" id="WP_084912636.1">
    <property type="nucleotide sequence ID" value="NZ_JAJGAT010000009.1"/>
</dbReference>
<dbReference type="Proteomes" id="UP000192536">
    <property type="component" value="Unassembled WGS sequence"/>
</dbReference>
<dbReference type="PANTHER" id="PTHR43592">
    <property type="entry name" value="CAAX AMINO TERMINAL PROTEASE"/>
    <property type="match status" value="1"/>
</dbReference>
<dbReference type="GO" id="GO:0006508">
    <property type="term" value="P:proteolysis"/>
    <property type="evidence" value="ECO:0007669"/>
    <property type="project" value="UniProtKB-KW"/>
</dbReference>
<feature type="transmembrane region" description="Helical" evidence="1">
    <location>
        <begin position="141"/>
        <end position="161"/>
    </location>
</feature>
<feature type="transmembrane region" description="Helical" evidence="1">
    <location>
        <begin position="105"/>
        <end position="129"/>
    </location>
</feature>
<keyword evidence="1" id="KW-1133">Transmembrane helix</keyword>
<dbReference type="Pfam" id="PF02517">
    <property type="entry name" value="Rce1-like"/>
    <property type="match status" value="1"/>
</dbReference>
<keyword evidence="3" id="KW-0378">Hydrolase</keyword>
<protein>
    <submittedName>
        <fullName evidence="3">CAAX protease family protein</fullName>
    </submittedName>
</protein>
<feature type="transmembrane region" description="Helical" evidence="1">
    <location>
        <begin position="255"/>
        <end position="271"/>
    </location>
</feature>
<name>A0A1X0WEX7_9GAMM</name>
<feature type="transmembrane region" description="Helical" evidence="1">
    <location>
        <begin position="29"/>
        <end position="51"/>
    </location>
</feature>
<dbReference type="STRING" id="1646377.BS640_11910"/>
<dbReference type="AlphaFoldDB" id="A0A1X0WEX7"/>
<keyword evidence="3" id="KW-0645">Protease</keyword>
<reference evidence="3 4" key="1">
    <citation type="journal article" date="2017" name="Int. J. Syst. Evol. Microbiol.">
        <title>Rouxiella badensis sp. nov. and Rouxiella silvae sp. nov. isolated from peat bog soil in Germany and emendation of the genus description.</title>
        <authorList>
            <person name="Le Fleche-Mateos A."/>
            <person name="Kugler J.H."/>
            <person name="Hansen S.H."/>
            <person name="Syldatk C."/>
            <person name="Hausmann R."/>
            <person name="Lomprez F."/>
            <person name="Vandenbogaert M."/>
            <person name="Manuguerra J.C."/>
            <person name="Grimont P.A."/>
        </authorList>
    </citation>
    <scope>NUCLEOTIDE SEQUENCE [LARGE SCALE GENOMIC DNA]</scope>
    <source>
        <strain evidence="3 4">DSM 100043</strain>
    </source>
</reference>
<feature type="transmembrane region" description="Helical" evidence="1">
    <location>
        <begin position="167"/>
        <end position="186"/>
    </location>
</feature>
<proteinExistence type="predicted"/>